<name>A0ABR4Q7N5_9CEST</name>
<dbReference type="EMBL" id="JAKROA010000007">
    <property type="protein sequence ID" value="KAL5105691.1"/>
    <property type="molecule type" value="Genomic_DNA"/>
</dbReference>
<proteinExistence type="predicted"/>
<organism evidence="2 3">
    <name type="scientific">Taenia crassiceps</name>
    <dbReference type="NCBI Taxonomy" id="6207"/>
    <lineage>
        <taxon>Eukaryota</taxon>
        <taxon>Metazoa</taxon>
        <taxon>Spiralia</taxon>
        <taxon>Lophotrochozoa</taxon>
        <taxon>Platyhelminthes</taxon>
        <taxon>Cestoda</taxon>
        <taxon>Eucestoda</taxon>
        <taxon>Cyclophyllidea</taxon>
        <taxon>Taeniidae</taxon>
        <taxon>Taenia</taxon>
    </lineage>
</organism>
<reference evidence="2 3" key="1">
    <citation type="journal article" date="2022" name="Front. Cell. Infect. Microbiol.">
        <title>The Genomes of Two Strains of Taenia crassiceps the Animal Model for the Study of Human Cysticercosis.</title>
        <authorList>
            <person name="Bobes R.J."/>
            <person name="Estrada K."/>
            <person name="Rios-Valencia D.G."/>
            <person name="Calderon-Gallegos A."/>
            <person name="de la Torre P."/>
            <person name="Carrero J.C."/>
            <person name="Sanchez-Flores A."/>
            <person name="Laclette J.P."/>
        </authorList>
    </citation>
    <scope>NUCLEOTIDE SEQUENCE [LARGE SCALE GENOMIC DNA]</scope>
    <source>
        <strain evidence="2">WFUcys</strain>
    </source>
</reference>
<keyword evidence="3" id="KW-1185">Reference proteome</keyword>
<protein>
    <submittedName>
        <fullName evidence="2">Uncharacterized protein</fullName>
    </submittedName>
</protein>
<dbReference type="Proteomes" id="UP001651158">
    <property type="component" value="Unassembled WGS sequence"/>
</dbReference>
<feature type="compositionally biased region" description="Acidic residues" evidence="1">
    <location>
        <begin position="30"/>
        <end position="49"/>
    </location>
</feature>
<evidence type="ECO:0000313" key="3">
    <source>
        <dbReference type="Proteomes" id="UP001651158"/>
    </source>
</evidence>
<sequence>MQDLVEVGQWDEIWEGGWIAMRVDTLPEGIVEEQEEQKEEDEDEEEEEEVRGVVCETPDHYQVIPQVCKQPIKHCLAVPEPWKCRVICEKPCMPKCCPIKKCCD</sequence>
<accession>A0ABR4Q7N5</accession>
<comment type="caution">
    <text evidence="2">The sequence shown here is derived from an EMBL/GenBank/DDBJ whole genome shotgun (WGS) entry which is preliminary data.</text>
</comment>
<gene>
    <name evidence="2" type="ORF">TcWFU_002163</name>
</gene>
<evidence type="ECO:0000313" key="2">
    <source>
        <dbReference type="EMBL" id="KAL5105691.1"/>
    </source>
</evidence>
<evidence type="ECO:0000256" key="1">
    <source>
        <dbReference type="SAM" id="MobiDB-lite"/>
    </source>
</evidence>
<feature type="region of interest" description="Disordered" evidence="1">
    <location>
        <begin position="28"/>
        <end position="50"/>
    </location>
</feature>